<comment type="caution">
    <text evidence="8">The sequence shown here is derived from an EMBL/GenBank/DDBJ whole genome shotgun (WGS) entry which is preliminary data.</text>
</comment>
<accession>A0ABV5W3I3</accession>
<dbReference type="CDD" id="cd06180">
    <property type="entry name" value="MFS_YjiJ"/>
    <property type="match status" value="1"/>
</dbReference>
<gene>
    <name evidence="8" type="ORF">ACFFNY_26445</name>
</gene>
<keyword evidence="2" id="KW-0813">Transport</keyword>
<keyword evidence="3 6" id="KW-0812">Transmembrane</keyword>
<reference evidence="8 9" key="1">
    <citation type="submission" date="2024-09" db="EMBL/GenBank/DDBJ databases">
        <authorList>
            <person name="Sun Q."/>
            <person name="Mori K."/>
        </authorList>
    </citation>
    <scope>NUCLEOTIDE SEQUENCE [LARGE SCALE GENOMIC DNA]</scope>
    <source>
        <strain evidence="8 9">JCM 12520</strain>
    </source>
</reference>
<dbReference type="InterPro" id="IPR010645">
    <property type="entry name" value="MFS_4"/>
</dbReference>
<proteinExistence type="predicted"/>
<dbReference type="PANTHER" id="PTHR23537:SF1">
    <property type="entry name" value="SUGAR TRANSPORTER"/>
    <property type="match status" value="1"/>
</dbReference>
<keyword evidence="9" id="KW-1185">Reference proteome</keyword>
<dbReference type="RefSeq" id="WP_344907596.1">
    <property type="nucleotide sequence ID" value="NZ_BAAAYO010000006.1"/>
</dbReference>
<evidence type="ECO:0000256" key="3">
    <source>
        <dbReference type="ARBA" id="ARBA00022692"/>
    </source>
</evidence>
<feature type="transmembrane region" description="Helical" evidence="6">
    <location>
        <begin position="305"/>
        <end position="327"/>
    </location>
</feature>
<evidence type="ECO:0000259" key="7">
    <source>
        <dbReference type="PROSITE" id="PS50850"/>
    </source>
</evidence>
<protein>
    <submittedName>
        <fullName evidence="8">YbfB/YjiJ family MFS transporter</fullName>
    </submittedName>
</protein>
<dbReference type="Proteomes" id="UP001589619">
    <property type="component" value="Unassembled WGS sequence"/>
</dbReference>
<feature type="transmembrane region" description="Helical" evidence="6">
    <location>
        <begin position="215"/>
        <end position="241"/>
    </location>
</feature>
<feature type="transmembrane region" description="Helical" evidence="6">
    <location>
        <begin position="171"/>
        <end position="188"/>
    </location>
</feature>
<feature type="transmembrane region" description="Helical" evidence="6">
    <location>
        <begin position="369"/>
        <end position="391"/>
    </location>
</feature>
<dbReference type="PANTHER" id="PTHR23537">
    <property type="match status" value="1"/>
</dbReference>
<feature type="transmembrane region" description="Helical" evidence="6">
    <location>
        <begin position="87"/>
        <end position="108"/>
    </location>
</feature>
<feature type="domain" description="Major facilitator superfamily (MFS) profile" evidence="7">
    <location>
        <begin position="14"/>
        <end position="392"/>
    </location>
</feature>
<evidence type="ECO:0000313" key="8">
    <source>
        <dbReference type="EMBL" id="MFB9755130.1"/>
    </source>
</evidence>
<evidence type="ECO:0000256" key="4">
    <source>
        <dbReference type="ARBA" id="ARBA00022989"/>
    </source>
</evidence>
<evidence type="ECO:0000313" key="9">
    <source>
        <dbReference type="Proteomes" id="UP001589619"/>
    </source>
</evidence>
<evidence type="ECO:0000256" key="5">
    <source>
        <dbReference type="ARBA" id="ARBA00023136"/>
    </source>
</evidence>
<comment type="subcellular location">
    <subcellularLocation>
        <location evidence="1">Cell membrane</location>
        <topology evidence="1">Multi-pass membrane protein</topology>
    </subcellularLocation>
</comment>
<name>A0ABV5W3I3_9BACL</name>
<feature type="transmembrane region" description="Helical" evidence="6">
    <location>
        <begin position="253"/>
        <end position="271"/>
    </location>
</feature>
<feature type="transmembrane region" description="Helical" evidence="6">
    <location>
        <begin position="56"/>
        <end position="75"/>
    </location>
</feature>
<keyword evidence="5 6" id="KW-0472">Membrane</keyword>
<dbReference type="SUPFAM" id="SSF103473">
    <property type="entry name" value="MFS general substrate transporter"/>
    <property type="match status" value="1"/>
</dbReference>
<feature type="transmembrane region" description="Helical" evidence="6">
    <location>
        <begin position="142"/>
        <end position="165"/>
    </location>
</feature>
<sequence>MTHSDIQVKSKAASTKILIGGFVMLTIAMGISRFSYTSILPFMQSQMNLSITEAGYLAAINNLGYLVAAFCAGFITSGARRSTHLRIQLVLCMVTTGLMGVTSSFSWWMILRFIAGLSSGFIFVLASSLVLDALLADKREKWIGIFYGGVGFGIALSGLLVPLFGLHSWRGAWIGLLVVSIILVAMIWRSVQEPQKQHLPLKGSAKASFIKETHLFVYLLIVYGLEGLGYIVSATFLVSYVKQIPNMEFFSDYSWIIVGVAAVPSTIFWSWCMGKMGYVKPLILALILQAIGVISPVLLPNIFGVTLGSILFGGTFMGISMLAITAARALKPTSGNQAIALMTGFFGTGQILGPVGAGFVLSTTNRYDISLALAALVLVIAVIVMIVGHVVSNGKTLKKV</sequence>
<feature type="transmembrane region" description="Helical" evidence="6">
    <location>
        <begin position="278"/>
        <end position="299"/>
    </location>
</feature>
<dbReference type="PROSITE" id="PS50850">
    <property type="entry name" value="MFS"/>
    <property type="match status" value="1"/>
</dbReference>
<dbReference type="Gene3D" id="1.20.1250.20">
    <property type="entry name" value="MFS general substrate transporter like domains"/>
    <property type="match status" value="2"/>
</dbReference>
<dbReference type="InterPro" id="IPR020846">
    <property type="entry name" value="MFS_dom"/>
</dbReference>
<evidence type="ECO:0000256" key="6">
    <source>
        <dbReference type="SAM" id="Phobius"/>
    </source>
</evidence>
<feature type="transmembrane region" description="Helical" evidence="6">
    <location>
        <begin position="17"/>
        <end position="36"/>
    </location>
</feature>
<keyword evidence="4 6" id="KW-1133">Transmembrane helix</keyword>
<dbReference type="InterPro" id="IPR036259">
    <property type="entry name" value="MFS_trans_sf"/>
</dbReference>
<feature type="transmembrane region" description="Helical" evidence="6">
    <location>
        <begin position="339"/>
        <end position="363"/>
    </location>
</feature>
<evidence type="ECO:0000256" key="2">
    <source>
        <dbReference type="ARBA" id="ARBA00022448"/>
    </source>
</evidence>
<feature type="transmembrane region" description="Helical" evidence="6">
    <location>
        <begin position="114"/>
        <end position="135"/>
    </location>
</feature>
<organism evidence="8 9">
    <name type="scientific">Paenibacillus hodogayensis</name>
    <dbReference type="NCBI Taxonomy" id="279208"/>
    <lineage>
        <taxon>Bacteria</taxon>
        <taxon>Bacillati</taxon>
        <taxon>Bacillota</taxon>
        <taxon>Bacilli</taxon>
        <taxon>Bacillales</taxon>
        <taxon>Paenibacillaceae</taxon>
        <taxon>Paenibacillus</taxon>
    </lineage>
</organism>
<dbReference type="Pfam" id="PF06779">
    <property type="entry name" value="MFS_4"/>
    <property type="match status" value="1"/>
</dbReference>
<dbReference type="EMBL" id="JBHMAG010000018">
    <property type="protein sequence ID" value="MFB9755130.1"/>
    <property type="molecule type" value="Genomic_DNA"/>
</dbReference>
<evidence type="ECO:0000256" key="1">
    <source>
        <dbReference type="ARBA" id="ARBA00004651"/>
    </source>
</evidence>